<evidence type="ECO:0000256" key="2">
    <source>
        <dbReference type="ARBA" id="ARBA00022692"/>
    </source>
</evidence>
<name>A0A5C4WYD3_9MICO</name>
<proteinExistence type="predicted"/>
<reference evidence="7" key="4">
    <citation type="submission" date="2024-05" db="EMBL/GenBank/DDBJ databases">
        <authorList>
            <person name="Sun Q."/>
            <person name="Zhou Y."/>
        </authorList>
    </citation>
    <scope>NUCLEOTIDE SEQUENCE</scope>
    <source>
        <strain evidence="7">CGMCC 1.15472</strain>
    </source>
</reference>
<dbReference type="EMBL" id="BMJG01000012">
    <property type="protein sequence ID" value="GGC44884.1"/>
    <property type="molecule type" value="Genomic_DNA"/>
</dbReference>
<gene>
    <name evidence="8" type="ORF">FHQ09_16195</name>
    <name evidence="7" type="ORF">GCM10010974_29040</name>
</gene>
<feature type="transmembrane region" description="Helical" evidence="5">
    <location>
        <begin position="47"/>
        <end position="67"/>
    </location>
</feature>
<reference evidence="8 9" key="3">
    <citation type="submission" date="2019-06" db="EMBL/GenBank/DDBJ databases">
        <authorList>
            <person name="Mardanova A.M."/>
            <person name="Pudova D.S."/>
            <person name="Shagimardanova E.I."/>
            <person name="Gogoleva N.E."/>
            <person name="Lutfullin M.T."/>
            <person name="Hadieva G.F."/>
            <person name="Sharipova M.R."/>
        </authorList>
    </citation>
    <scope>NUCLEOTIDE SEQUENCE [LARGE SCALE GENOMIC DNA]</scope>
    <source>
        <strain evidence="8 9">MG-1</strain>
    </source>
</reference>
<organism evidence="8 9">
    <name type="scientific">Brevibacterium sediminis</name>
    <dbReference type="NCBI Taxonomy" id="1857024"/>
    <lineage>
        <taxon>Bacteria</taxon>
        <taxon>Bacillati</taxon>
        <taxon>Actinomycetota</taxon>
        <taxon>Actinomycetes</taxon>
        <taxon>Micrococcales</taxon>
        <taxon>Brevibacteriaceae</taxon>
        <taxon>Brevibacterium</taxon>
    </lineage>
</organism>
<feature type="transmembrane region" description="Helical" evidence="5">
    <location>
        <begin position="79"/>
        <end position="98"/>
    </location>
</feature>
<accession>A0A5C4WYD3</accession>
<evidence type="ECO:0000313" key="8">
    <source>
        <dbReference type="EMBL" id="TNM53016.1"/>
    </source>
</evidence>
<evidence type="ECO:0000313" key="9">
    <source>
        <dbReference type="Proteomes" id="UP000314223"/>
    </source>
</evidence>
<feature type="transmembrane region" description="Helical" evidence="5">
    <location>
        <begin position="167"/>
        <end position="186"/>
    </location>
</feature>
<dbReference type="GO" id="GO:0046943">
    <property type="term" value="F:carboxylic acid transmembrane transporter activity"/>
    <property type="evidence" value="ECO:0007669"/>
    <property type="project" value="TreeGrafter"/>
</dbReference>
<dbReference type="PANTHER" id="PTHR23508">
    <property type="entry name" value="CARBOXYLIC ACID TRANSPORTER PROTEIN HOMOLOG"/>
    <property type="match status" value="1"/>
</dbReference>
<evidence type="ECO:0000256" key="4">
    <source>
        <dbReference type="ARBA" id="ARBA00023136"/>
    </source>
</evidence>
<dbReference type="SUPFAM" id="SSF103473">
    <property type="entry name" value="MFS general substrate transporter"/>
    <property type="match status" value="1"/>
</dbReference>
<evidence type="ECO:0000256" key="3">
    <source>
        <dbReference type="ARBA" id="ARBA00022989"/>
    </source>
</evidence>
<evidence type="ECO:0000313" key="7">
    <source>
        <dbReference type="EMBL" id="GGC44884.1"/>
    </source>
</evidence>
<evidence type="ECO:0000313" key="10">
    <source>
        <dbReference type="Proteomes" id="UP000632322"/>
    </source>
</evidence>
<evidence type="ECO:0000256" key="5">
    <source>
        <dbReference type="SAM" id="Phobius"/>
    </source>
</evidence>
<keyword evidence="4 5" id="KW-0472">Membrane</keyword>
<feature type="transmembrane region" description="Helical" evidence="5">
    <location>
        <begin position="377"/>
        <end position="396"/>
    </location>
</feature>
<feature type="transmembrane region" description="Helical" evidence="5">
    <location>
        <begin position="345"/>
        <end position="365"/>
    </location>
</feature>
<sequence length="416" mass="42874">MTKLRPPTWAILLICWVALLCDGYDLYVYGATLPGFLGDPSWGVTKSLAGTVGSIALVGMLLGSLAAGTLTDRLGRRKLLMTSLGIFSIGMILCAVAPNFTVFAIFRFITCIGVGGVLPTAVAIANESAPKGKVSLAVGAVLTGPPVGSLVGALTATALVVDHGVRPVYALGGLSIILLIVVWRWMPESEVFLAAKEAPVSGGHRGASVSRLFTARQLVPTLLFWIVCAISMLTMFGITTWLPVIMQGAGFAAQSSIAFLSIYSVGCIIGTVVIAWIAQQSAPKYMVILGFSIAAMSLLAVSMTQNHLLLFVAIFFAGVGGMGTQNMINDHIAQYYPAQVRATGLGWALAAGRLGAIAGPTYGAVAATVGGSPGAAAMWFAIPAVLGAVAAVAMPLRDKTASTPTPKNTTAEGVSS</sequence>
<dbReference type="InterPro" id="IPR036259">
    <property type="entry name" value="MFS_trans_sf"/>
</dbReference>
<dbReference type="InterPro" id="IPR020846">
    <property type="entry name" value="MFS_dom"/>
</dbReference>
<keyword evidence="2 5" id="KW-0812">Transmembrane</keyword>
<dbReference type="Pfam" id="PF07690">
    <property type="entry name" value="MFS_1"/>
    <property type="match status" value="1"/>
</dbReference>
<dbReference type="PROSITE" id="PS50850">
    <property type="entry name" value="MFS"/>
    <property type="match status" value="1"/>
</dbReference>
<comment type="caution">
    <text evidence="8">The sequence shown here is derived from an EMBL/GenBank/DDBJ whole genome shotgun (WGS) entry which is preliminary data.</text>
</comment>
<feature type="transmembrane region" description="Helical" evidence="5">
    <location>
        <begin position="222"/>
        <end position="245"/>
    </location>
</feature>
<keyword evidence="3 5" id="KW-1133">Transmembrane helix</keyword>
<dbReference type="GO" id="GO:0005886">
    <property type="term" value="C:plasma membrane"/>
    <property type="evidence" value="ECO:0007669"/>
    <property type="project" value="UniProtKB-SubCell"/>
</dbReference>
<dbReference type="RefSeq" id="WP_139469852.1">
    <property type="nucleotide sequence ID" value="NZ_BMJG01000012.1"/>
</dbReference>
<evidence type="ECO:0000256" key="1">
    <source>
        <dbReference type="ARBA" id="ARBA00004651"/>
    </source>
</evidence>
<dbReference type="PANTHER" id="PTHR23508:SF10">
    <property type="entry name" value="CARBOXYLIC ACID TRANSPORTER PROTEIN HOMOLOG"/>
    <property type="match status" value="1"/>
</dbReference>
<protein>
    <submittedName>
        <fullName evidence="7 8">MFS transporter</fullName>
    </submittedName>
</protein>
<keyword evidence="10" id="KW-1185">Reference proteome</keyword>
<feature type="transmembrane region" description="Helical" evidence="5">
    <location>
        <begin position="136"/>
        <end position="161"/>
    </location>
</feature>
<dbReference type="CDD" id="cd17365">
    <property type="entry name" value="MFS_PcaK_like"/>
    <property type="match status" value="1"/>
</dbReference>
<feature type="transmembrane region" description="Helical" evidence="5">
    <location>
        <begin position="257"/>
        <end position="278"/>
    </location>
</feature>
<feature type="transmembrane region" description="Helical" evidence="5">
    <location>
        <begin position="308"/>
        <end position="324"/>
    </location>
</feature>
<feature type="domain" description="Major facilitator superfamily (MFS) profile" evidence="6">
    <location>
        <begin position="11"/>
        <end position="399"/>
    </location>
</feature>
<feature type="transmembrane region" description="Helical" evidence="5">
    <location>
        <begin position="104"/>
        <end position="124"/>
    </location>
</feature>
<evidence type="ECO:0000259" key="6">
    <source>
        <dbReference type="PROSITE" id="PS50850"/>
    </source>
</evidence>
<reference evidence="10" key="2">
    <citation type="journal article" date="2019" name="Int. J. Syst. Evol. Microbiol.">
        <title>The Global Catalogue of Microorganisms (GCM) 10K type strain sequencing project: providing services to taxonomists for standard genome sequencing and annotation.</title>
        <authorList>
            <consortium name="The Broad Institute Genomics Platform"/>
            <consortium name="The Broad Institute Genome Sequencing Center for Infectious Disease"/>
            <person name="Wu L."/>
            <person name="Ma J."/>
        </authorList>
    </citation>
    <scope>NUCLEOTIDE SEQUENCE [LARGE SCALE GENOMIC DNA]</scope>
    <source>
        <strain evidence="10">CGMCC 1.15472</strain>
    </source>
</reference>
<comment type="subcellular location">
    <subcellularLocation>
        <location evidence="1">Cell membrane</location>
        <topology evidence="1">Multi-pass membrane protein</topology>
    </subcellularLocation>
</comment>
<dbReference type="Gene3D" id="1.20.1250.20">
    <property type="entry name" value="MFS general substrate transporter like domains"/>
    <property type="match status" value="2"/>
</dbReference>
<dbReference type="EMBL" id="VDMQ01000012">
    <property type="protein sequence ID" value="TNM53016.1"/>
    <property type="molecule type" value="Genomic_DNA"/>
</dbReference>
<dbReference type="Proteomes" id="UP000314223">
    <property type="component" value="Unassembled WGS sequence"/>
</dbReference>
<reference evidence="7" key="1">
    <citation type="journal article" date="2014" name="Int. J. Syst. Evol. Microbiol.">
        <title>Complete genome of a new Firmicutes species belonging to the dominant human colonic microbiota ('Ruminococcus bicirculans') reveals two chromosomes and a selective capacity to utilize plant glucans.</title>
        <authorList>
            <consortium name="NISC Comparative Sequencing Program"/>
            <person name="Wegmann U."/>
            <person name="Louis P."/>
            <person name="Goesmann A."/>
            <person name="Henrissat B."/>
            <person name="Duncan S.H."/>
            <person name="Flint H.J."/>
        </authorList>
    </citation>
    <scope>NUCLEOTIDE SEQUENCE</scope>
    <source>
        <strain evidence="7">CGMCC 1.15472</strain>
    </source>
</reference>
<dbReference type="AlphaFoldDB" id="A0A5C4WYD3"/>
<feature type="transmembrane region" description="Helical" evidence="5">
    <location>
        <begin position="285"/>
        <end position="302"/>
    </location>
</feature>
<dbReference type="InterPro" id="IPR011701">
    <property type="entry name" value="MFS"/>
</dbReference>
<dbReference type="Proteomes" id="UP000632322">
    <property type="component" value="Unassembled WGS sequence"/>
</dbReference>